<evidence type="ECO:0000256" key="4">
    <source>
        <dbReference type="ARBA" id="ARBA00023012"/>
    </source>
</evidence>
<keyword evidence="3 8" id="KW-0597">Phosphoprotein</keyword>
<evidence type="ECO:0000256" key="1">
    <source>
        <dbReference type="ARBA" id="ARBA00004496"/>
    </source>
</evidence>
<feature type="domain" description="OmpR/PhoB-type" evidence="11">
    <location>
        <begin position="148"/>
        <end position="246"/>
    </location>
</feature>
<reference evidence="12 13" key="1">
    <citation type="submission" date="2019-06" db="EMBL/GenBank/DDBJ databases">
        <title>Whole genome sequence for Cellvibrionaceae sp. R142.</title>
        <authorList>
            <person name="Wang G."/>
        </authorList>
    </citation>
    <scope>NUCLEOTIDE SEQUENCE [LARGE SCALE GENOMIC DNA]</scope>
    <source>
        <strain evidence="12 13">R142</strain>
    </source>
</reference>
<dbReference type="EMBL" id="VHSG01000053">
    <property type="protein sequence ID" value="TQV65757.1"/>
    <property type="molecule type" value="Genomic_DNA"/>
</dbReference>
<feature type="domain" description="Response regulatory" evidence="10">
    <location>
        <begin position="22"/>
        <end position="135"/>
    </location>
</feature>
<dbReference type="Gene3D" id="6.10.250.690">
    <property type="match status" value="1"/>
</dbReference>
<dbReference type="Pfam" id="PF00072">
    <property type="entry name" value="Response_reg"/>
    <property type="match status" value="1"/>
</dbReference>
<evidence type="ECO:0000256" key="8">
    <source>
        <dbReference type="PROSITE-ProRule" id="PRU00169"/>
    </source>
</evidence>
<feature type="modified residue" description="4-aspartylphosphate" evidence="8">
    <location>
        <position position="71"/>
    </location>
</feature>
<dbReference type="PANTHER" id="PTHR48111:SF39">
    <property type="entry name" value="TRANSCRIPTIONAL REGULATORY PROTEIN CPXR"/>
    <property type="match status" value="1"/>
</dbReference>
<dbReference type="SMART" id="SM00448">
    <property type="entry name" value="REC"/>
    <property type="match status" value="1"/>
</dbReference>
<gene>
    <name evidence="12" type="ORF">FKG94_28140</name>
</gene>
<dbReference type="OrthoDB" id="9802426at2"/>
<dbReference type="GO" id="GO:0000976">
    <property type="term" value="F:transcription cis-regulatory region binding"/>
    <property type="evidence" value="ECO:0007669"/>
    <property type="project" value="TreeGrafter"/>
</dbReference>
<sequence>MIAVDWSIERDNSLSFFAQAAKILFVGSDAGFNSELSGLFENRGYSVDSCINGEECLNLISTQHYQLIILDITLPEIDGFSLLGILRKSIQKPVIMLMNNGAEEERIKGFYHGADDCLTKPFNTTELLLRVWALLRRCRAGSETTNSVFQLQLDGLNLDKTNKSTSVHGKIVGLTPTEFRLLWVLLQYRGDVLKKAFLYQAVLNKTRGRYDRSLDVHLGRVRKKLSAAGWNGDRLRTIHGEGYCLD</sequence>
<keyword evidence="2" id="KW-0963">Cytoplasm</keyword>
<evidence type="ECO:0000256" key="3">
    <source>
        <dbReference type="ARBA" id="ARBA00022553"/>
    </source>
</evidence>
<dbReference type="RefSeq" id="WP_142930283.1">
    <property type="nucleotide sequence ID" value="NZ_ML660128.1"/>
</dbReference>
<dbReference type="GO" id="GO:0000156">
    <property type="term" value="F:phosphorelay response regulator activity"/>
    <property type="evidence" value="ECO:0007669"/>
    <property type="project" value="TreeGrafter"/>
</dbReference>
<evidence type="ECO:0000256" key="6">
    <source>
        <dbReference type="ARBA" id="ARBA00023125"/>
    </source>
</evidence>
<proteinExistence type="predicted"/>
<dbReference type="InterPro" id="IPR036388">
    <property type="entry name" value="WH-like_DNA-bd_sf"/>
</dbReference>
<keyword evidence="7" id="KW-0804">Transcription</keyword>
<accession>A0A545SL97</accession>
<evidence type="ECO:0000259" key="11">
    <source>
        <dbReference type="PROSITE" id="PS51755"/>
    </source>
</evidence>
<comment type="caution">
    <text evidence="12">The sequence shown here is derived from an EMBL/GenBank/DDBJ whole genome shotgun (WGS) entry which is preliminary data.</text>
</comment>
<dbReference type="Gene3D" id="1.10.10.10">
    <property type="entry name" value="Winged helix-like DNA-binding domain superfamily/Winged helix DNA-binding domain"/>
    <property type="match status" value="1"/>
</dbReference>
<dbReference type="SMART" id="SM00862">
    <property type="entry name" value="Trans_reg_C"/>
    <property type="match status" value="1"/>
</dbReference>
<dbReference type="PROSITE" id="PS50110">
    <property type="entry name" value="RESPONSE_REGULATORY"/>
    <property type="match status" value="1"/>
</dbReference>
<dbReference type="Gene3D" id="3.40.50.2300">
    <property type="match status" value="1"/>
</dbReference>
<dbReference type="InterPro" id="IPR001867">
    <property type="entry name" value="OmpR/PhoB-type_DNA-bd"/>
</dbReference>
<evidence type="ECO:0000256" key="7">
    <source>
        <dbReference type="ARBA" id="ARBA00023163"/>
    </source>
</evidence>
<keyword evidence="4" id="KW-0902">Two-component regulatory system</keyword>
<dbReference type="InterPro" id="IPR016032">
    <property type="entry name" value="Sig_transdc_resp-reg_C-effctor"/>
</dbReference>
<evidence type="ECO:0000259" key="10">
    <source>
        <dbReference type="PROSITE" id="PS50110"/>
    </source>
</evidence>
<dbReference type="GO" id="GO:0006355">
    <property type="term" value="P:regulation of DNA-templated transcription"/>
    <property type="evidence" value="ECO:0007669"/>
    <property type="project" value="InterPro"/>
</dbReference>
<organism evidence="12 13">
    <name type="scientific">Exilibacterium tricleocarpae</name>
    <dbReference type="NCBI Taxonomy" id="2591008"/>
    <lineage>
        <taxon>Bacteria</taxon>
        <taxon>Pseudomonadati</taxon>
        <taxon>Pseudomonadota</taxon>
        <taxon>Gammaproteobacteria</taxon>
        <taxon>Cellvibrionales</taxon>
        <taxon>Cellvibrionaceae</taxon>
        <taxon>Exilibacterium</taxon>
    </lineage>
</organism>
<dbReference type="CDD" id="cd00383">
    <property type="entry name" value="trans_reg_C"/>
    <property type="match status" value="1"/>
</dbReference>
<keyword evidence="6 9" id="KW-0238">DNA-binding</keyword>
<dbReference type="Proteomes" id="UP000319732">
    <property type="component" value="Unassembled WGS sequence"/>
</dbReference>
<evidence type="ECO:0000313" key="13">
    <source>
        <dbReference type="Proteomes" id="UP000319732"/>
    </source>
</evidence>
<keyword evidence="5" id="KW-0805">Transcription regulation</keyword>
<dbReference type="SUPFAM" id="SSF52172">
    <property type="entry name" value="CheY-like"/>
    <property type="match status" value="1"/>
</dbReference>
<dbReference type="SUPFAM" id="SSF46894">
    <property type="entry name" value="C-terminal effector domain of the bipartite response regulators"/>
    <property type="match status" value="1"/>
</dbReference>
<evidence type="ECO:0000256" key="5">
    <source>
        <dbReference type="ARBA" id="ARBA00023015"/>
    </source>
</evidence>
<dbReference type="InterPro" id="IPR001789">
    <property type="entry name" value="Sig_transdc_resp-reg_receiver"/>
</dbReference>
<feature type="DNA-binding region" description="OmpR/PhoB-type" evidence="9">
    <location>
        <begin position="148"/>
        <end position="246"/>
    </location>
</feature>
<dbReference type="GO" id="GO:0032993">
    <property type="term" value="C:protein-DNA complex"/>
    <property type="evidence" value="ECO:0007669"/>
    <property type="project" value="TreeGrafter"/>
</dbReference>
<dbReference type="PANTHER" id="PTHR48111">
    <property type="entry name" value="REGULATOR OF RPOS"/>
    <property type="match status" value="1"/>
</dbReference>
<keyword evidence="13" id="KW-1185">Reference proteome</keyword>
<protein>
    <submittedName>
        <fullName evidence="12">Response regulator transcription factor</fullName>
    </submittedName>
</protein>
<evidence type="ECO:0000256" key="2">
    <source>
        <dbReference type="ARBA" id="ARBA00022490"/>
    </source>
</evidence>
<dbReference type="InterPro" id="IPR039420">
    <property type="entry name" value="WalR-like"/>
</dbReference>
<dbReference type="PROSITE" id="PS51755">
    <property type="entry name" value="OMPR_PHOB"/>
    <property type="match status" value="1"/>
</dbReference>
<dbReference type="AlphaFoldDB" id="A0A545SL97"/>
<dbReference type="Pfam" id="PF00486">
    <property type="entry name" value="Trans_reg_C"/>
    <property type="match status" value="1"/>
</dbReference>
<dbReference type="InterPro" id="IPR011006">
    <property type="entry name" value="CheY-like_superfamily"/>
</dbReference>
<evidence type="ECO:0000256" key="9">
    <source>
        <dbReference type="PROSITE-ProRule" id="PRU01091"/>
    </source>
</evidence>
<evidence type="ECO:0000313" key="12">
    <source>
        <dbReference type="EMBL" id="TQV65757.1"/>
    </source>
</evidence>
<comment type="subcellular location">
    <subcellularLocation>
        <location evidence="1">Cytoplasm</location>
    </subcellularLocation>
</comment>
<dbReference type="GO" id="GO:0005829">
    <property type="term" value="C:cytosol"/>
    <property type="evidence" value="ECO:0007669"/>
    <property type="project" value="TreeGrafter"/>
</dbReference>
<name>A0A545SL97_9GAMM</name>